<dbReference type="PANTHER" id="PTHR43019">
    <property type="entry name" value="SERINE ENDOPROTEASE DEGS"/>
    <property type="match status" value="1"/>
</dbReference>
<keyword evidence="1" id="KW-0732">Signal</keyword>
<dbReference type="Proteomes" id="UP000595362">
    <property type="component" value="Chromosome"/>
</dbReference>
<dbReference type="EMBL" id="CP066681">
    <property type="protein sequence ID" value="QQG35223.1"/>
    <property type="molecule type" value="Genomic_DNA"/>
</dbReference>
<reference evidence="2 3" key="1">
    <citation type="submission" date="2020-07" db="EMBL/GenBank/DDBJ databases">
        <title>Huge and variable diversity of episymbiotic CPR bacteria and DPANN archaea in groundwater ecosystems.</title>
        <authorList>
            <person name="He C.Y."/>
            <person name="Keren R."/>
            <person name="Whittaker M."/>
            <person name="Farag I.F."/>
            <person name="Doudna J."/>
            <person name="Cate J.H.D."/>
            <person name="Banfield J.F."/>
        </authorList>
    </citation>
    <scope>NUCLEOTIDE SEQUENCE [LARGE SCALE GENOMIC DNA]</scope>
    <source>
        <strain evidence="2">NC_groundwater_70_Ag_B-0.1um_54_66</strain>
    </source>
</reference>
<dbReference type="GO" id="GO:0004252">
    <property type="term" value="F:serine-type endopeptidase activity"/>
    <property type="evidence" value="ECO:0007669"/>
    <property type="project" value="InterPro"/>
</dbReference>
<gene>
    <name evidence="2" type="ORF">HYS17_06545</name>
</gene>
<feature type="signal peptide" evidence="1">
    <location>
        <begin position="1"/>
        <end position="22"/>
    </location>
</feature>
<accession>A0A7T5UH47</accession>
<name>A0A7T5UH47_9BACT</name>
<dbReference type="SUPFAM" id="SSF50494">
    <property type="entry name" value="Trypsin-like serine proteases"/>
    <property type="match status" value="1"/>
</dbReference>
<dbReference type="GO" id="GO:0006508">
    <property type="term" value="P:proteolysis"/>
    <property type="evidence" value="ECO:0007669"/>
    <property type="project" value="InterPro"/>
</dbReference>
<dbReference type="PANTHER" id="PTHR43019:SF23">
    <property type="entry name" value="PROTEASE DO-LIKE 5, CHLOROPLASTIC"/>
    <property type="match status" value="1"/>
</dbReference>
<evidence type="ECO:0000256" key="1">
    <source>
        <dbReference type="SAM" id="SignalP"/>
    </source>
</evidence>
<proteinExistence type="predicted"/>
<evidence type="ECO:0000313" key="2">
    <source>
        <dbReference type="EMBL" id="QQG35223.1"/>
    </source>
</evidence>
<evidence type="ECO:0000313" key="3">
    <source>
        <dbReference type="Proteomes" id="UP000595362"/>
    </source>
</evidence>
<protein>
    <submittedName>
        <fullName evidence="2">Trypsin-like peptidase domain-containing protein</fullName>
    </submittedName>
</protein>
<sequence>MIIRFVLPVILLLGLCSGTARAEDRASRIFKDTIPGVFQIAVVDKRTQEKETIGSGFRVESASAMQFLATNYHVISDYTRYTDRYDIEYRAEEGQSGKLKLVAIDVVNDLAVLVSSEGKMPGEKVLALSRERQSKGQKVFAIGNPHDKGMIVIEGAYGGEIKNEFFDHIIFSGTSLNPGMSGGPAVDESGQVIGINVAIAANDINYLVPAASLGALLERAGKEDRSLKRTSNQWRDMAVEQVLTRQKRGIDALMKVTPEIAELNEFSYPKNLDQSFKCWGGGFKRDKNHNFNMTWVSCDQETDIYLKPYLNTGKIKYALAYLEGSKIPRTGFDVEYSEYYGASWLVEDKNEIDVHEFSCESGFTRHAGDNWKSAFCARAYKGYPGLYDVYFSSAILGHPNKGYYYKASIEGVDIQTAKSFLGKIAENVTWKE</sequence>
<organism evidence="2 3">
    <name type="scientific">Micavibrio aeruginosavorus</name>
    <dbReference type="NCBI Taxonomy" id="349221"/>
    <lineage>
        <taxon>Bacteria</taxon>
        <taxon>Pseudomonadati</taxon>
        <taxon>Bdellovibrionota</taxon>
        <taxon>Bdellovibrionia</taxon>
        <taxon>Bdellovibrionales</taxon>
        <taxon>Pseudobdellovibrionaceae</taxon>
        <taxon>Micavibrio</taxon>
    </lineage>
</organism>
<dbReference type="InterPro" id="IPR009003">
    <property type="entry name" value="Peptidase_S1_PA"/>
</dbReference>
<dbReference type="Gene3D" id="2.40.10.120">
    <property type="match status" value="1"/>
</dbReference>
<dbReference type="Pfam" id="PF13365">
    <property type="entry name" value="Trypsin_2"/>
    <property type="match status" value="1"/>
</dbReference>
<feature type="chain" id="PRO_5032744290" evidence="1">
    <location>
        <begin position="23"/>
        <end position="432"/>
    </location>
</feature>
<dbReference type="PRINTS" id="PR00834">
    <property type="entry name" value="PROTEASES2C"/>
</dbReference>
<dbReference type="AlphaFoldDB" id="A0A7T5UH47"/>
<dbReference type="InterPro" id="IPR001940">
    <property type="entry name" value="Peptidase_S1C"/>
</dbReference>